<keyword evidence="4 6" id="KW-1133">Transmembrane helix</keyword>
<dbReference type="HOGENOM" id="CLU_075540_1_0_6"/>
<dbReference type="KEGG" id="sod:Sant_1709"/>
<comment type="subcellular location">
    <subcellularLocation>
        <location evidence="6">Cell inner membrane</location>
        <topology evidence="6">Multi-pass membrane protein</topology>
    </subcellularLocation>
    <subcellularLocation>
        <location evidence="1">Cell membrane</location>
        <topology evidence="1">Multi-pass membrane protein</topology>
    </subcellularLocation>
</comment>
<feature type="transmembrane region" description="Helical" evidence="6">
    <location>
        <begin position="200"/>
        <end position="223"/>
    </location>
</feature>
<feature type="transmembrane region" description="Helical" evidence="6">
    <location>
        <begin position="50"/>
        <end position="75"/>
    </location>
</feature>
<evidence type="ECO:0000313" key="8">
    <source>
        <dbReference type="EMBL" id="AHF76763.1"/>
    </source>
</evidence>
<comment type="similarity">
    <text evidence="6">Belongs to the CopD family.</text>
</comment>
<sequence>MASLPAWFAACRFIHFAALIQLAGVLLFSERLAPPALQPLLRRAFRRSQSGLALVGLLTAIALLALQAGLMGQGWPDTLRLEVWRAVLHTSFGQVWFWHLMLVLATCGATLGATASPWRYPLLLMLSMAALLSLAFTGHTAMYDGLRGAAQRSNQMLHLLAVAGWLGGLWPLLLTLRWLRCLRLRAGALTALMAYSRSGHVWVALVILTGVMNTSLVLGHWPFALGQPYSRMLLIKTAAVAAMVMLALTNRYRIVPTMRTDEPRAIKRLTLLTLMEIALGALALLLVSVFAMLEPQ</sequence>
<evidence type="ECO:0000256" key="2">
    <source>
        <dbReference type="ARBA" id="ARBA00022475"/>
    </source>
</evidence>
<keyword evidence="3 6" id="KW-0812">Transmembrane</keyword>
<dbReference type="Pfam" id="PF05425">
    <property type="entry name" value="CopD"/>
    <property type="match status" value="1"/>
</dbReference>
<evidence type="ECO:0000259" key="7">
    <source>
        <dbReference type="Pfam" id="PF05425"/>
    </source>
</evidence>
<evidence type="ECO:0000256" key="1">
    <source>
        <dbReference type="ARBA" id="ARBA00004651"/>
    </source>
</evidence>
<feature type="transmembrane region" description="Helical" evidence="6">
    <location>
        <begin position="229"/>
        <end position="248"/>
    </location>
</feature>
<name>W0HX76_9GAMM</name>
<dbReference type="RefSeq" id="WP_038668403.1">
    <property type="nucleotide sequence ID" value="NZ_CP006569.1"/>
</dbReference>
<dbReference type="GO" id="GO:0006825">
    <property type="term" value="P:copper ion transport"/>
    <property type="evidence" value="ECO:0007669"/>
    <property type="project" value="InterPro"/>
</dbReference>
<evidence type="ECO:0000256" key="6">
    <source>
        <dbReference type="RuleBase" id="RU369037"/>
    </source>
</evidence>
<keyword evidence="5 6" id="KW-0472">Membrane</keyword>
<dbReference type="PANTHER" id="PTHR34820">
    <property type="entry name" value="INNER MEMBRANE PROTEIN YEBZ"/>
    <property type="match status" value="1"/>
</dbReference>
<dbReference type="PATRIC" id="fig|1239307.3.peg.1874"/>
<dbReference type="GO" id="GO:0005886">
    <property type="term" value="C:plasma membrane"/>
    <property type="evidence" value="ECO:0007669"/>
    <property type="project" value="UniProtKB-SubCell"/>
</dbReference>
<feature type="transmembrane region" description="Helical" evidence="6">
    <location>
        <begin position="122"/>
        <end position="143"/>
    </location>
</feature>
<reference evidence="8 9" key="1">
    <citation type="journal article" date="2014" name="Genome Biol. Evol.">
        <title>Genome degeneration and adaptation in a nascent stage of symbiosis.</title>
        <authorList>
            <person name="Oakeson K.F."/>
            <person name="Gil R."/>
            <person name="Clayton A.L."/>
            <person name="Dunn D.M."/>
            <person name="von Niederhausern A.C."/>
            <person name="Hamil C."/>
            <person name="Aoyagi A."/>
            <person name="Duval B."/>
            <person name="Baca A."/>
            <person name="Silva F.J."/>
            <person name="Vallier A."/>
            <person name="Jackson D.G."/>
            <person name="Latorre A."/>
            <person name="Weiss R.B."/>
            <person name="Heddi A."/>
            <person name="Moya A."/>
            <person name="Dale C."/>
        </authorList>
    </citation>
    <scope>NUCLEOTIDE SEQUENCE [LARGE SCALE GENOMIC DNA]</scope>
    <source>
        <strain evidence="8 9">HS1</strain>
    </source>
</reference>
<evidence type="ECO:0000313" key="9">
    <source>
        <dbReference type="Proteomes" id="UP000019028"/>
    </source>
</evidence>
<keyword evidence="6" id="KW-0186">Copper</keyword>
<feature type="transmembrane region" description="Helical" evidence="6">
    <location>
        <begin position="155"/>
        <end position="179"/>
    </location>
</feature>
<keyword evidence="6" id="KW-0997">Cell inner membrane</keyword>
<evidence type="ECO:0000256" key="3">
    <source>
        <dbReference type="ARBA" id="ARBA00022692"/>
    </source>
</evidence>
<dbReference type="InterPro" id="IPR047689">
    <property type="entry name" value="CopD"/>
</dbReference>
<organism evidence="8 9">
    <name type="scientific">Sodalis praecaptivus</name>
    <dbReference type="NCBI Taxonomy" id="1239307"/>
    <lineage>
        <taxon>Bacteria</taxon>
        <taxon>Pseudomonadati</taxon>
        <taxon>Pseudomonadota</taxon>
        <taxon>Gammaproteobacteria</taxon>
        <taxon>Enterobacterales</taxon>
        <taxon>Bruguierivoracaceae</taxon>
        <taxon>Sodalis</taxon>
    </lineage>
</organism>
<dbReference type="Proteomes" id="UP000019028">
    <property type="component" value="Chromosome"/>
</dbReference>
<dbReference type="NCBIfam" id="NF033808">
    <property type="entry name" value="copper_CopD"/>
    <property type="match status" value="1"/>
</dbReference>
<feature type="transmembrane region" description="Helical" evidence="6">
    <location>
        <begin position="95"/>
        <end position="115"/>
    </location>
</feature>
<feature type="transmembrane region" description="Helical" evidence="6">
    <location>
        <begin position="6"/>
        <end position="29"/>
    </location>
</feature>
<dbReference type="AlphaFoldDB" id="W0HX76"/>
<keyword evidence="9" id="KW-1185">Reference proteome</keyword>
<dbReference type="OrthoDB" id="7032707at2"/>
<comment type="function">
    <text evidence="6">Involved in copper resistance.</text>
</comment>
<feature type="transmembrane region" description="Helical" evidence="6">
    <location>
        <begin position="269"/>
        <end position="293"/>
    </location>
</feature>
<dbReference type="InterPro" id="IPR032694">
    <property type="entry name" value="CopC/D"/>
</dbReference>
<protein>
    <recommendedName>
        <fullName evidence="6">Copper resistance protein D</fullName>
    </recommendedName>
</protein>
<keyword evidence="2 6" id="KW-1003">Cell membrane</keyword>
<evidence type="ECO:0000256" key="5">
    <source>
        <dbReference type="ARBA" id="ARBA00023136"/>
    </source>
</evidence>
<gene>
    <name evidence="8" type="primary">yebZ</name>
    <name evidence="8" type="ORF">Sant_1709</name>
</gene>
<dbReference type="GO" id="GO:0046688">
    <property type="term" value="P:response to copper ion"/>
    <property type="evidence" value="ECO:0007669"/>
    <property type="project" value="UniProtKB-UniRule"/>
</dbReference>
<feature type="domain" description="Copper resistance protein D" evidence="7">
    <location>
        <begin position="191"/>
        <end position="289"/>
    </location>
</feature>
<dbReference type="InterPro" id="IPR008457">
    <property type="entry name" value="Cu-R_CopD_dom"/>
</dbReference>
<evidence type="ECO:0000256" key="4">
    <source>
        <dbReference type="ARBA" id="ARBA00022989"/>
    </source>
</evidence>
<dbReference type="EMBL" id="CP006569">
    <property type="protein sequence ID" value="AHF76763.1"/>
    <property type="molecule type" value="Genomic_DNA"/>
</dbReference>
<dbReference type="PANTHER" id="PTHR34820:SF4">
    <property type="entry name" value="INNER MEMBRANE PROTEIN YEBZ"/>
    <property type="match status" value="1"/>
</dbReference>
<proteinExistence type="inferred from homology"/>
<accession>W0HX76</accession>